<dbReference type="EMBL" id="OZ020106">
    <property type="protein sequence ID" value="CAK9257843.1"/>
    <property type="molecule type" value="Genomic_DNA"/>
</dbReference>
<dbReference type="Pfam" id="PF00462">
    <property type="entry name" value="Glutaredoxin"/>
    <property type="match status" value="1"/>
</dbReference>
<reference evidence="2" key="1">
    <citation type="submission" date="2024-02" db="EMBL/GenBank/DDBJ databases">
        <authorList>
            <consortium name="ELIXIR-Norway"/>
            <consortium name="Elixir Norway"/>
        </authorList>
    </citation>
    <scope>NUCLEOTIDE SEQUENCE</scope>
</reference>
<dbReference type="SUPFAM" id="SSF52833">
    <property type="entry name" value="Thioredoxin-like"/>
    <property type="match status" value="1"/>
</dbReference>
<evidence type="ECO:0000313" key="2">
    <source>
        <dbReference type="EMBL" id="CAK9257843.1"/>
    </source>
</evidence>
<dbReference type="PANTHER" id="PTHR45694:SF14">
    <property type="entry name" value="GLUTAREDOXIN-C2"/>
    <property type="match status" value="1"/>
</dbReference>
<organism evidence="2 3">
    <name type="scientific">Sphagnum jensenii</name>
    <dbReference type="NCBI Taxonomy" id="128206"/>
    <lineage>
        <taxon>Eukaryota</taxon>
        <taxon>Viridiplantae</taxon>
        <taxon>Streptophyta</taxon>
        <taxon>Embryophyta</taxon>
        <taxon>Bryophyta</taxon>
        <taxon>Sphagnophytina</taxon>
        <taxon>Sphagnopsida</taxon>
        <taxon>Sphagnales</taxon>
        <taxon>Sphagnaceae</taxon>
        <taxon>Sphagnum</taxon>
    </lineage>
</organism>
<dbReference type="PRINTS" id="PR00160">
    <property type="entry name" value="GLUTAREDOXIN"/>
</dbReference>
<feature type="domain" description="Glutaredoxin" evidence="1">
    <location>
        <begin position="22"/>
        <end position="67"/>
    </location>
</feature>
<dbReference type="PROSITE" id="PS51354">
    <property type="entry name" value="GLUTAREDOXIN_2"/>
    <property type="match status" value="1"/>
</dbReference>
<sequence length="98" mass="10399">MAVVAKVQQLIQENPLIVFSEQLLKSLGATGKIIEVNNENDGGAMQAALVEISKQHTVPNIFIKGKHLGGCDDTVAAHRIGTLLPLLKDAGALMIVET</sequence>
<keyword evidence="3" id="KW-1185">Reference proteome</keyword>
<dbReference type="CDD" id="cd03419">
    <property type="entry name" value="GRX_GRXh_1_2_like"/>
    <property type="match status" value="1"/>
</dbReference>
<dbReference type="Gene3D" id="3.40.30.10">
    <property type="entry name" value="Glutaredoxin"/>
    <property type="match status" value="1"/>
</dbReference>
<proteinExistence type="predicted"/>
<dbReference type="InterPro" id="IPR014025">
    <property type="entry name" value="Glutaredoxin_subgr"/>
</dbReference>
<dbReference type="PANTHER" id="PTHR45694">
    <property type="entry name" value="GLUTAREDOXIN 2"/>
    <property type="match status" value="1"/>
</dbReference>
<dbReference type="InterPro" id="IPR002109">
    <property type="entry name" value="Glutaredoxin"/>
</dbReference>
<protein>
    <recommendedName>
        <fullName evidence="1">Glutaredoxin domain-containing protein</fullName>
    </recommendedName>
</protein>
<dbReference type="InterPro" id="IPR036249">
    <property type="entry name" value="Thioredoxin-like_sf"/>
</dbReference>
<evidence type="ECO:0000313" key="3">
    <source>
        <dbReference type="Proteomes" id="UP001497444"/>
    </source>
</evidence>
<name>A0ABP0VTN9_9BRYO</name>
<dbReference type="Proteomes" id="UP001497444">
    <property type="component" value="Chromosome 11"/>
</dbReference>
<evidence type="ECO:0000259" key="1">
    <source>
        <dbReference type="Pfam" id="PF00462"/>
    </source>
</evidence>
<accession>A0ABP0VTN9</accession>
<gene>
    <name evidence="2" type="ORF">CSSPJE1EN1_LOCUS3321</name>
</gene>